<dbReference type="AlphaFoldDB" id="A0A2K9NHL9"/>
<keyword evidence="5 11" id="KW-0812">Transmembrane</keyword>
<protein>
    <submittedName>
        <fullName evidence="13">TonB-dependent receptor</fullName>
    </submittedName>
</protein>
<dbReference type="InterPro" id="IPR036942">
    <property type="entry name" value="Beta-barrel_TonB_sf"/>
</dbReference>
<organism evidence="13 14">
    <name type="scientific">Niveispirillum cyanobacteriorum</name>
    <dbReference type="NCBI Taxonomy" id="1612173"/>
    <lineage>
        <taxon>Bacteria</taxon>
        <taxon>Pseudomonadati</taxon>
        <taxon>Pseudomonadota</taxon>
        <taxon>Alphaproteobacteria</taxon>
        <taxon>Rhodospirillales</taxon>
        <taxon>Azospirillaceae</taxon>
        <taxon>Niveispirillum</taxon>
    </lineage>
</organism>
<evidence type="ECO:0000313" key="14">
    <source>
        <dbReference type="Proteomes" id="UP000234752"/>
    </source>
</evidence>
<accession>A0A2K9NHL9</accession>
<dbReference type="OrthoDB" id="9760333at2"/>
<proteinExistence type="inferred from homology"/>
<dbReference type="PANTHER" id="PTHR32552:SF81">
    <property type="entry name" value="TONB-DEPENDENT OUTER MEMBRANE RECEPTOR"/>
    <property type="match status" value="1"/>
</dbReference>
<evidence type="ECO:0000256" key="2">
    <source>
        <dbReference type="ARBA" id="ARBA00022448"/>
    </source>
</evidence>
<dbReference type="GO" id="GO:0006826">
    <property type="term" value="P:iron ion transport"/>
    <property type="evidence" value="ECO:0007669"/>
    <property type="project" value="UniProtKB-KW"/>
</dbReference>
<evidence type="ECO:0000256" key="4">
    <source>
        <dbReference type="ARBA" id="ARBA00022496"/>
    </source>
</evidence>
<keyword evidence="10 11" id="KW-0998">Cell outer membrane</keyword>
<evidence type="ECO:0000313" key="13">
    <source>
        <dbReference type="EMBL" id="AUN32573.1"/>
    </source>
</evidence>
<evidence type="ECO:0000256" key="1">
    <source>
        <dbReference type="ARBA" id="ARBA00004571"/>
    </source>
</evidence>
<evidence type="ECO:0000256" key="3">
    <source>
        <dbReference type="ARBA" id="ARBA00022452"/>
    </source>
</evidence>
<keyword evidence="2 11" id="KW-0813">Transport</keyword>
<comment type="subcellular location">
    <subcellularLocation>
        <location evidence="1 11">Cell outer membrane</location>
        <topology evidence="1 11">Multi-pass membrane protein</topology>
    </subcellularLocation>
</comment>
<dbReference type="Pfam" id="PF07715">
    <property type="entry name" value="Plug"/>
    <property type="match status" value="1"/>
</dbReference>
<dbReference type="GO" id="GO:0009279">
    <property type="term" value="C:cell outer membrane"/>
    <property type="evidence" value="ECO:0007669"/>
    <property type="project" value="UniProtKB-SubCell"/>
</dbReference>
<dbReference type="Proteomes" id="UP000234752">
    <property type="component" value="Chromosome eg_2"/>
</dbReference>
<evidence type="ECO:0000256" key="5">
    <source>
        <dbReference type="ARBA" id="ARBA00022692"/>
    </source>
</evidence>
<keyword evidence="8 12" id="KW-0798">TonB box</keyword>
<evidence type="ECO:0000256" key="10">
    <source>
        <dbReference type="ARBA" id="ARBA00023237"/>
    </source>
</evidence>
<dbReference type="RefSeq" id="WP_102114106.1">
    <property type="nucleotide sequence ID" value="NZ_BMGN01000007.1"/>
</dbReference>
<sequence length="781" mass="83880">MTFQPNWRNGLMATTMLAAAMMPAQAQEADDSLVLEEIVVTAQKRAERLQDVPLAVSALSADALANSQVSSTAGVAALVPSLTYTQSTSDLNNNVRIRGVGTALFNAGLESAVSFVVDGVVMSRQGQGFQDLIDVERVEVLRGPQGTLFGKNATAGVINIVTKRPSRDFEGVAEIGIAEQGEYRARASVSGPISETVGARLTGYYTDNRGYVYDYGRGEHVYGGRDVGLRGKVEWQATENLNFLFTADIRDSESDCCQPIPYLTTNSVLAAIRGPVVASSENRTVNSGDTRTFANSDQAGGSVEASLDLGDHVLTSVTAVRNWKIENNVDVDGFNSATPLYLPFGNGYFGVNGGTADISQFTQELRLASAANQPLTYTFGLFYFNLDLDRAFTRRVGGCVTPGTAFGQPCATSFFSSSNHEANTKTDNYAAFGQVEYELTDALSAFAGFRLQREKVSYSGTRFGSAPYTGDRLLFAASTGSGSVSDTDLSGKAGLKYEIDRDAQTYFTWSRGYKGQGYDVELTANFASQSPVRPETVNSYELGWKQQALNGRLILNSALFYAKYQDLQVQSTIAPNVSVPTNAGSSVSKGAEIEFQARATSALSINGGVTLLDAKFDADRIACALPAQASAVTLATGAAEPVNSCFRLGNGTVQNVRGGDLPNAPRWRGNINVRYEDEIATDWNGFAQVGFNTQSGTTFSLEQDAGLTQGGYSTIDLSVGVLSQDDRYQLTLYVRNLTDKHFATGMQRDNILTNAANPGNILYFTSKEAARYMGGTLRVKF</sequence>
<dbReference type="SUPFAM" id="SSF56935">
    <property type="entry name" value="Porins"/>
    <property type="match status" value="1"/>
</dbReference>
<gene>
    <name evidence="13" type="ORF">C0V82_19745</name>
</gene>
<keyword evidence="7" id="KW-0406">Ion transport</keyword>
<dbReference type="PROSITE" id="PS52016">
    <property type="entry name" value="TONB_DEPENDENT_REC_3"/>
    <property type="match status" value="1"/>
</dbReference>
<evidence type="ECO:0000256" key="9">
    <source>
        <dbReference type="ARBA" id="ARBA00023136"/>
    </source>
</evidence>
<evidence type="ECO:0000256" key="8">
    <source>
        <dbReference type="ARBA" id="ARBA00023077"/>
    </source>
</evidence>
<dbReference type="PANTHER" id="PTHR32552">
    <property type="entry name" value="FERRICHROME IRON RECEPTOR-RELATED"/>
    <property type="match status" value="1"/>
</dbReference>
<dbReference type="InterPro" id="IPR000531">
    <property type="entry name" value="Beta-barrel_TonB"/>
</dbReference>
<dbReference type="InterPro" id="IPR012910">
    <property type="entry name" value="Plug_dom"/>
</dbReference>
<dbReference type="Gene3D" id="2.40.170.20">
    <property type="entry name" value="TonB-dependent receptor, beta-barrel domain"/>
    <property type="match status" value="1"/>
</dbReference>
<keyword evidence="13" id="KW-0675">Receptor</keyword>
<dbReference type="Pfam" id="PF00593">
    <property type="entry name" value="TonB_dep_Rec_b-barrel"/>
    <property type="match status" value="1"/>
</dbReference>
<reference evidence="13 14" key="1">
    <citation type="submission" date="2017-12" db="EMBL/GenBank/DDBJ databases">
        <title>Genomes of bacteria within cyanobacterial aggregates.</title>
        <authorList>
            <person name="Cai H."/>
        </authorList>
    </citation>
    <scope>NUCLEOTIDE SEQUENCE [LARGE SCALE GENOMIC DNA]</scope>
    <source>
        <strain evidence="13 14">TH16</strain>
    </source>
</reference>
<dbReference type="EMBL" id="CP025612">
    <property type="protein sequence ID" value="AUN32573.1"/>
    <property type="molecule type" value="Genomic_DNA"/>
</dbReference>
<keyword evidence="9 11" id="KW-0472">Membrane</keyword>
<keyword evidence="6" id="KW-0408">Iron</keyword>
<keyword evidence="4" id="KW-0410">Iron transport</keyword>
<comment type="similarity">
    <text evidence="11 12">Belongs to the TonB-dependent receptor family.</text>
</comment>
<evidence type="ECO:0000256" key="11">
    <source>
        <dbReference type="PROSITE-ProRule" id="PRU01360"/>
    </source>
</evidence>
<keyword evidence="14" id="KW-1185">Reference proteome</keyword>
<keyword evidence="3 11" id="KW-1134">Transmembrane beta strand</keyword>
<evidence type="ECO:0000256" key="12">
    <source>
        <dbReference type="RuleBase" id="RU003357"/>
    </source>
</evidence>
<dbReference type="KEGG" id="ncb:C0V82_19745"/>
<name>A0A2K9NHL9_9PROT</name>
<evidence type="ECO:0000256" key="7">
    <source>
        <dbReference type="ARBA" id="ARBA00023065"/>
    </source>
</evidence>
<evidence type="ECO:0000256" key="6">
    <source>
        <dbReference type="ARBA" id="ARBA00023004"/>
    </source>
</evidence>
<dbReference type="InterPro" id="IPR039426">
    <property type="entry name" value="TonB-dep_rcpt-like"/>
</dbReference>